<dbReference type="PRINTS" id="PR00344">
    <property type="entry name" value="BCTRLSENSOR"/>
</dbReference>
<evidence type="ECO:0000256" key="12">
    <source>
        <dbReference type="SAM" id="Phobius"/>
    </source>
</evidence>
<feature type="compositionally biased region" description="Basic and acidic residues" evidence="11">
    <location>
        <begin position="69"/>
        <end position="81"/>
    </location>
</feature>
<feature type="region of interest" description="Disordered" evidence="11">
    <location>
        <begin position="54"/>
        <end position="83"/>
    </location>
</feature>
<keyword evidence="16" id="KW-1185">Reference proteome</keyword>
<evidence type="ECO:0000313" key="15">
    <source>
        <dbReference type="EMBL" id="MFD1947866.1"/>
    </source>
</evidence>
<protein>
    <recommendedName>
        <fullName evidence="3">histidine kinase</fullName>
        <ecNumber evidence="3">2.7.13.3</ecNumber>
    </recommendedName>
</protein>
<dbReference type="CDD" id="cd00082">
    <property type="entry name" value="HisKA"/>
    <property type="match status" value="1"/>
</dbReference>
<dbReference type="Gene3D" id="1.10.287.130">
    <property type="match status" value="1"/>
</dbReference>
<dbReference type="PANTHER" id="PTHR45436">
    <property type="entry name" value="SENSOR HISTIDINE KINASE YKOH"/>
    <property type="match status" value="1"/>
</dbReference>
<reference evidence="16" key="1">
    <citation type="journal article" date="2019" name="Int. J. Syst. Evol. Microbiol.">
        <title>The Global Catalogue of Microorganisms (GCM) 10K type strain sequencing project: providing services to taxonomists for standard genome sequencing and annotation.</title>
        <authorList>
            <consortium name="The Broad Institute Genomics Platform"/>
            <consortium name="The Broad Institute Genome Sequencing Center for Infectious Disease"/>
            <person name="Wu L."/>
            <person name="Ma J."/>
        </authorList>
    </citation>
    <scope>NUCLEOTIDE SEQUENCE [LARGE SCALE GENOMIC DNA]</scope>
    <source>
        <strain evidence="16">CGMCC 1.12477</strain>
    </source>
</reference>
<dbReference type="Proteomes" id="UP001597351">
    <property type="component" value="Unassembled WGS sequence"/>
</dbReference>
<evidence type="ECO:0000256" key="5">
    <source>
        <dbReference type="ARBA" id="ARBA00022679"/>
    </source>
</evidence>
<keyword evidence="4" id="KW-0597">Phosphoprotein</keyword>
<dbReference type="PROSITE" id="PS50885">
    <property type="entry name" value="HAMP"/>
    <property type="match status" value="1"/>
</dbReference>
<dbReference type="Pfam" id="PF02518">
    <property type="entry name" value="HATPase_c"/>
    <property type="match status" value="1"/>
</dbReference>
<evidence type="ECO:0000256" key="1">
    <source>
        <dbReference type="ARBA" id="ARBA00000085"/>
    </source>
</evidence>
<evidence type="ECO:0000256" key="3">
    <source>
        <dbReference type="ARBA" id="ARBA00012438"/>
    </source>
</evidence>
<evidence type="ECO:0000256" key="4">
    <source>
        <dbReference type="ARBA" id="ARBA00022553"/>
    </source>
</evidence>
<keyword evidence="8 12" id="KW-1133">Transmembrane helix</keyword>
<gene>
    <name evidence="15" type="ORF">ACFSDE_13785</name>
</gene>
<feature type="transmembrane region" description="Helical" evidence="12">
    <location>
        <begin position="12"/>
        <end position="35"/>
    </location>
</feature>
<sequence>MRLLPRTLSGRLVLTTVVLVAVVALLVSTVATLAMSRYLGDRLDRDVRASLGRAYGPQAGFGPGTPPDADDRPGGHDRDGDGQGIGTLTAYLDGGLRSGEVLTTGSDGYGDRTALGDDVLAELADVPTDGESHDVHLAGLGEYRVLAVSRDGAVLVGGLPTDDVEAILGRLLTAELLLSLLGVAAAAVGGTLLVRRQLRPLRDVAGTAHRVSELPLATGDVAVHERVPERLTDEHTEVGQVGAALNTLLDHVETSLEARHRSEQQVRQFVADASHELRTPLATIQGYAELAERRPDDVAAVRQAVSKVGVEAVRMSALVEDLLLLARLDAGRPLEHEPVDLTMLLLEAVTDARVVAPDHHWRIELPDEPIETTGDGQRLHQVVTNLLTNARKYTPPGTTVTVSGDARGFSVRDDGPGFPPELVEHAFERFTRGDAARTREAGSSAGLGLALVQAIVTAHGGRVSLASRPGDTVVRVDLSRG</sequence>
<keyword evidence="9" id="KW-0902">Two-component regulatory system</keyword>
<evidence type="ECO:0000256" key="8">
    <source>
        <dbReference type="ARBA" id="ARBA00022989"/>
    </source>
</evidence>
<dbReference type="EMBL" id="JBHUGD010000003">
    <property type="protein sequence ID" value="MFD1947866.1"/>
    <property type="molecule type" value="Genomic_DNA"/>
</dbReference>
<dbReference type="InterPro" id="IPR005467">
    <property type="entry name" value="His_kinase_dom"/>
</dbReference>
<evidence type="ECO:0000256" key="10">
    <source>
        <dbReference type="ARBA" id="ARBA00023136"/>
    </source>
</evidence>
<dbReference type="InterPro" id="IPR036097">
    <property type="entry name" value="HisK_dim/P_sf"/>
</dbReference>
<dbReference type="InterPro" id="IPR003594">
    <property type="entry name" value="HATPase_dom"/>
</dbReference>
<dbReference type="InterPro" id="IPR003660">
    <property type="entry name" value="HAMP_dom"/>
</dbReference>
<dbReference type="PROSITE" id="PS50109">
    <property type="entry name" value="HIS_KIN"/>
    <property type="match status" value="1"/>
</dbReference>
<comment type="caution">
    <text evidence="15">The sequence shown here is derived from an EMBL/GenBank/DDBJ whole genome shotgun (WGS) entry which is preliminary data.</text>
</comment>
<dbReference type="InterPro" id="IPR004358">
    <property type="entry name" value="Sig_transdc_His_kin-like_C"/>
</dbReference>
<accession>A0ABW4TQE6</accession>
<keyword evidence="7 15" id="KW-0418">Kinase</keyword>
<dbReference type="SMART" id="SM00387">
    <property type="entry name" value="HATPase_c"/>
    <property type="match status" value="1"/>
</dbReference>
<dbReference type="SMART" id="SM00388">
    <property type="entry name" value="HisKA"/>
    <property type="match status" value="1"/>
</dbReference>
<comment type="catalytic activity">
    <reaction evidence="1">
        <text>ATP + protein L-histidine = ADP + protein N-phospho-L-histidine.</text>
        <dbReference type="EC" id="2.7.13.3"/>
    </reaction>
</comment>
<dbReference type="InterPro" id="IPR003661">
    <property type="entry name" value="HisK_dim/P_dom"/>
</dbReference>
<evidence type="ECO:0000256" key="2">
    <source>
        <dbReference type="ARBA" id="ARBA00004236"/>
    </source>
</evidence>
<evidence type="ECO:0000256" key="7">
    <source>
        <dbReference type="ARBA" id="ARBA00022777"/>
    </source>
</evidence>
<dbReference type="PANTHER" id="PTHR45436:SF5">
    <property type="entry name" value="SENSOR HISTIDINE KINASE TRCS"/>
    <property type="match status" value="1"/>
</dbReference>
<evidence type="ECO:0000256" key="6">
    <source>
        <dbReference type="ARBA" id="ARBA00022692"/>
    </source>
</evidence>
<dbReference type="EC" id="2.7.13.3" evidence="3"/>
<evidence type="ECO:0000256" key="11">
    <source>
        <dbReference type="SAM" id="MobiDB-lite"/>
    </source>
</evidence>
<dbReference type="Pfam" id="PF00512">
    <property type="entry name" value="HisKA"/>
    <property type="match status" value="1"/>
</dbReference>
<dbReference type="Gene3D" id="6.10.340.10">
    <property type="match status" value="1"/>
</dbReference>
<name>A0ABW4TQE6_9ACTN</name>
<dbReference type="CDD" id="cd06225">
    <property type="entry name" value="HAMP"/>
    <property type="match status" value="1"/>
</dbReference>
<dbReference type="SUPFAM" id="SSF55874">
    <property type="entry name" value="ATPase domain of HSP90 chaperone/DNA topoisomerase II/histidine kinase"/>
    <property type="match status" value="1"/>
</dbReference>
<dbReference type="InterPro" id="IPR050428">
    <property type="entry name" value="TCS_sensor_his_kinase"/>
</dbReference>
<dbReference type="GO" id="GO:0016301">
    <property type="term" value="F:kinase activity"/>
    <property type="evidence" value="ECO:0007669"/>
    <property type="project" value="UniProtKB-KW"/>
</dbReference>
<organism evidence="15 16">
    <name type="scientific">Nocardioides aestuarii</name>
    <dbReference type="NCBI Taxonomy" id="252231"/>
    <lineage>
        <taxon>Bacteria</taxon>
        <taxon>Bacillati</taxon>
        <taxon>Actinomycetota</taxon>
        <taxon>Actinomycetes</taxon>
        <taxon>Propionibacteriales</taxon>
        <taxon>Nocardioidaceae</taxon>
        <taxon>Nocardioides</taxon>
    </lineage>
</organism>
<proteinExistence type="predicted"/>
<evidence type="ECO:0000259" key="13">
    <source>
        <dbReference type="PROSITE" id="PS50109"/>
    </source>
</evidence>
<dbReference type="RefSeq" id="WP_343919361.1">
    <property type="nucleotide sequence ID" value="NZ_BAAAJT010000002.1"/>
</dbReference>
<feature type="domain" description="Histidine kinase" evidence="13">
    <location>
        <begin position="272"/>
        <end position="481"/>
    </location>
</feature>
<dbReference type="InterPro" id="IPR036890">
    <property type="entry name" value="HATPase_C_sf"/>
</dbReference>
<evidence type="ECO:0000313" key="16">
    <source>
        <dbReference type="Proteomes" id="UP001597351"/>
    </source>
</evidence>
<dbReference type="Gene3D" id="3.30.565.10">
    <property type="entry name" value="Histidine kinase-like ATPase, C-terminal domain"/>
    <property type="match status" value="1"/>
</dbReference>
<comment type="subcellular location">
    <subcellularLocation>
        <location evidence="2">Cell membrane</location>
    </subcellularLocation>
</comment>
<evidence type="ECO:0000256" key="9">
    <source>
        <dbReference type="ARBA" id="ARBA00023012"/>
    </source>
</evidence>
<keyword evidence="10 12" id="KW-0472">Membrane</keyword>
<dbReference type="SMART" id="SM00304">
    <property type="entry name" value="HAMP"/>
    <property type="match status" value="1"/>
</dbReference>
<dbReference type="SUPFAM" id="SSF47384">
    <property type="entry name" value="Homodimeric domain of signal transducing histidine kinase"/>
    <property type="match status" value="1"/>
</dbReference>
<keyword evidence="5" id="KW-0808">Transferase</keyword>
<dbReference type="CDD" id="cd00075">
    <property type="entry name" value="HATPase"/>
    <property type="match status" value="1"/>
</dbReference>
<keyword evidence="6 12" id="KW-0812">Transmembrane</keyword>
<evidence type="ECO:0000259" key="14">
    <source>
        <dbReference type="PROSITE" id="PS50885"/>
    </source>
</evidence>
<feature type="domain" description="HAMP" evidence="14">
    <location>
        <begin position="195"/>
        <end position="257"/>
    </location>
</feature>